<dbReference type="STRING" id="1104324.P186_2422"/>
<keyword evidence="2" id="KW-1185">Reference proteome</keyword>
<protein>
    <submittedName>
        <fullName evidence="1">Uncharacterized protein</fullName>
    </submittedName>
</protein>
<dbReference type="eggNOG" id="arCOG05625">
    <property type="taxonomic scope" value="Archaea"/>
</dbReference>
<accession>G7VCK3</accession>
<dbReference type="EMBL" id="CP003098">
    <property type="protein sequence ID" value="AET33808.1"/>
    <property type="molecule type" value="Genomic_DNA"/>
</dbReference>
<sequence>MHVLTPRFNILPMGKKCVKLVGEVPVLLNEPCQGRYLVLKRGEGVYPGSASVEESVFYVAAGFPKRVELSNGTLTTSDGLSLFRGFVKRGLWWELARAFNAALAIYASRCIYCTAYIEAVFKSRPRLQLGNGVVASLEKTQRGYRAVVISGPGRSDVFKWAVETLFRISTHIHEVTLGATVDAPLSLYLPPARPAPAGERTGAGKRQLIAAPLRTLSAPKISAV</sequence>
<reference evidence="1 2" key="1">
    <citation type="journal article" date="2012" name="J. Bacteriol.">
        <title>Complete genome sequence of strain 1860, a crenarchaeon of the genus pyrobaculum able to grow with various electron acceptors.</title>
        <authorList>
            <person name="Mardanov A.V."/>
            <person name="Gumerov V.M."/>
            <person name="Slobodkina G.B."/>
            <person name="Beletsky A.V."/>
            <person name="Bonch-Osmolovskaya E.A."/>
            <person name="Ravin N.V."/>
            <person name="Skryabin K.G."/>
        </authorList>
    </citation>
    <scope>NUCLEOTIDE SEQUENCE [LARGE SCALE GENOMIC DNA]</scope>
    <source>
        <strain evidence="1 2">1860</strain>
    </source>
</reference>
<proteinExistence type="predicted"/>
<dbReference type="AlphaFoldDB" id="G7VCK3"/>
<dbReference type="GeneID" id="11594024"/>
<dbReference type="BioCyc" id="PSP1104324:GJSN-2368-MONOMER"/>
<name>G7VCK3_9CREN</name>
<gene>
    <name evidence="1" type="ORF">P186_2422</name>
</gene>
<dbReference type="KEGG" id="pyr:P186_2422"/>
<evidence type="ECO:0000313" key="2">
    <source>
        <dbReference type="Proteomes" id="UP000005867"/>
    </source>
</evidence>
<evidence type="ECO:0000313" key="1">
    <source>
        <dbReference type="EMBL" id="AET33808.1"/>
    </source>
</evidence>
<dbReference type="RefSeq" id="WP_014289633.1">
    <property type="nucleotide sequence ID" value="NC_016645.1"/>
</dbReference>
<organism evidence="1 2">
    <name type="scientific">Pyrobaculum ferrireducens</name>
    <dbReference type="NCBI Taxonomy" id="1104324"/>
    <lineage>
        <taxon>Archaea</taxon>
        <taxon>Thermoproteota</taxon>
        <taxon>Thermoprotei</taxon>
        <taxon>Thermoproteales</taxon>
        <taxon>Thermoproteaceae</taxon>
        <taxon>Pyrobaculum</taxon>
    </lineage>
</organism>
<dbReference type="Proteomes" id="UP000005867">
    <property type="component" value="Chromosome"/>
</dbReference>
<dbReference type="OrthoDB" id="29033at2157"/>
<dbReference type="HOGENOM" id="CLU_1269972_0_0_2"/>